<dbReference type="InterPro" id="IPR029062">
    <property type="entry name" value="Class_I_gatase-like"/>
</dbReference>
<dbReference type="EMBL" id="CP041245">
    <property type="protein sequence ID" value="QLK14051.1"/>
    <property type="molecule type" value="Genomic_DNA"/>
</dbReference>
<keyword evidence="4" id="KW-0315">Glutamine amidotransferase</keyword>
<dbReference type="InterPro" id="IPR050472">
    <property type="entry name" value="Anth_synth/Amidotransfase"/>
</dbReference>
<gene>
    <name evidence="8" type="ORF">FK493_00445</name>
</gene>
<dbReference type="RefSeq" id="WP_020915797.1">
    <property type="nucleotide sequence ID" value="NZ_CP012411.1"/>
</dbReference>
<name>A0AAE7G548_CARRU</name>
<dbReference type="EC" id="6.3.5.5" evidence="3"/>
<proteinExistence type="inferred from homology"/>
<organism evidence="8 9">
    <name type="scientific">Carsonella ruddii</name>
    <dbReference type="NCBI Taxonomy" id="114186"/>
    <lineage>
        <taxon>Bacteria</taxon>
        <taxon>Pseudomonadati</taxon>
        <taxon>Pseudomonadota</taxon>
        <taxon>Gammaproteobacteria</taxon>
        <taxon>Oceanospirillales</taxon>
        <taxon>Halomonadaceae</taxon>
        <taxon>Zymobacter group</taxon>
        <taxon>Candidatus Carsonella</taxon>
    </lineage>
</organism>
<keyword evidence="6" id="KW-0472">Membrane</keyword>
<dbReference type="AlphaFoldDB" id="A0AAE7G548"/>
<dbReference type="Proteomes" id="UP000510930">
    <property type="component" value="Chromosome"/>
</dbReference>
<dbReference type="GO" id="GO:0004088">
    <property type="term" value="F:carbamoyl-phosphate synthase (glutamine-hydrolyzing) activity"/>
    <property type="evidence" value="ECO:0007669"/>
    <property type="project" value="UniProtKB-EC"/>
</dbReference>
<evidence type="ECO:0000313" key="8">
    <source>
        <dbReference type="EMBL" id="QLK14051.1"/>
    </source>
</evidence>
<evidence type="ECO:0000313" key="9">
    <source>
        <dbReference type="Proteomes" id="UP000510930"/>
    </source>
</evidence>
<evidence type="ECO:0000256" key="6">
    <source>
        <dbReference type="SAM" id="Phobius"/>
    </source>
</evidence>
<dbReference type="Gene3D" id="3.40.50.880">
    <property type="match status" value="1"/>
</dbReference>
<evidence type="ECO:0000256" key="3">
    <source>
        <dbReference type="ARBA" id="ARBA00012738"/>
    </source>
</evidence>
<reference evidence="8 9" key="1">
    <citation type="submission" date="2019-06" db="EMBL/GenBank/DDBJ databases">
        <authorList>
            <person name="Petrone J.R."/>
            <person name="Munoz-Beristain A."/>
            <person name="Russell J.T."/>
            <person name="Rios-Glusberger P."/>
            <person name="Triplett E.W."/>
        </authorList>
    </citation>
    <scope>NUCLEOTIDE SEQUENCE [LARGE SCALE GENOMIC DNA]</scope>
    <source>
        <strain evidence="8">JRPAMB4</strain>
    </source>
</reference>
<evidence type="ECO:0000256" key="4">
    <source>
        <dbReference type="ARBA" id="ARBA00022962"/>
    </source>
</evidence>
<comment type="catalytic activity">
    <reaction evidence="5">
        <text>hydrogencarbonate + L-glutamine + 2 ATP + H2O = carbamoyl phosphate + L-glutamate + 2 ADP + phosphate + 2 H(+)</text>
        <dbReference type="Rhea" id="RHEA:18633"/>
        <dbReference type="ChEBI" id="CHEBI:15377"/>
        <dbReference type="ChEBI" id="CHEBI:15378"/>
        <dbReference type="ChEBI" id="CHEBI:17544"/>
        <dbReference type="ChEBI" id="CHEBI:29985"/>
        <dbReference type="ChEBI" id="CHEBI:30616"/>
        <dbReference type="ChEBI" id="CHEBI:43474"/>
        <dbReference type="ChEBI" id="CHEBI:58228"/>
        <dbReference type="ChEBI" id="CHEBI:58359"/>
        <dbReference type="ChEBI" id="CHEBI:456216"/>
        <dbReference type="EC" id="6.3.5.5"/>
    </reaction>
</comment>
<comment type="pathway">
    <text evidence="1">Amino-acid biosynthesis; L-arginine biosynthesis; carbamoyl phosphate from bicarbonate: step 1/1.</text>
</comment>
<evidence type="ECO:0000256" key="2">
    <source>
        <dbReference type="ARBA" id="ARBA00007800"/>
    </source>
</evidence>
<dbReference type="PANTHER" id="PTHR43418:SF7">
    <property type="entry name" value="CARBAMOYL-PHOSPHATE SYNTHASE SMALL CHAIN"/>
    <property type="match status" value="1"/>
</dbReference>
<dbReference type="Pfam" id="PF00117">
    <property type="entry name" value="GATase"/>
    <property type="match status" value="1"/>
</dbReference>
<dbReference type="SUPFAM" id="SSF52317">
    <property type="entry name" value="Class I glutamine amidotransferase-like"/>
    <property type="match status" value="1"/>
</dbReference>
<dbReference type="PANTHER" id="PTHR43418">
    <property type="entry name" value="MULTIFUNCTIONAL TRYPTOPHAN BIOSYNTHESIS PROTEIN-RELATED"/>
    <property type="match status" value="1"/>
</dbReference>
<keyword evidence="6" id="KW-0812">Transmembrane</keyword>
<sequence>MINILLINFGCKLGMFKLLIKNNYFIYEFKQKINIFLLFKLNGVFISNGPGNPKKYIKYFNIILFFIYIKIPILSICLGHQITSIINMFEIFKLKNGHHGINHPICNINKKQIYLTSQNHNFNIKKNNYFNYANLFFSLFDKTLQNINSEIQPLICFQGHPEGCPGPNDLVITFKYYKNIYEK</sequence>
<dbReference type="PROSITE" id="PS51273">
    <property type="entry name" value="GATASE_TYPE_1"/>
    <property type="match status" value="1"/>
</dbReference>
<evidence type="ECO:0000259" key="7">
    <source>
        <dbReference type="Pfam" id="PF00117"/>
    </source>
</evidence>
<accession>A0AAE7G548</accession>
<comment type="similarity">
    <text evidence="2">Belongs to the CarA family.</text>
</comment>
<dbReference type="PRINTS" id="PR00099">
    <property type="entry name" value="CPSGATASE"/>
</dbReference>
<protein>
    <recommendedName>
        <fullName evidence="3">carbamoyl-phosphate synthase (glutamine-hydrolyzing)</fullName>
        <ecNumber evidence="3">6.3.5.5</ecNumber>
    </recommendedName>
</protein>
<feature type="domain" description="Glutamine amidotransferase" evidence="7">
    <location>
        <begin position="33"/>
        <end position="176"/>
    </location>
</feature>
<keyword evidence="6" id="KW-1133">Transmembrane helix</keyword>
<evidence type="ECO:0000256" key="5">
    <source>
        <dbReference type="ARBA" id="ARBA00048816"/>
    </source>
</evidence>
<evidence type="ECO:0000256" key="1">
    <source>
        <dbReference type="ARBA" id="ARBA00005077"/>
    </source>
</evidence>
<dbReference type="PRINTS" id="PR00096">
    <property type="entry name" value="GATASE"/>
</dbReference>
<feature type="transmembrane region" description="Helical" evidence="6">
    <location>
        <begin position="59"/>
        <end position="79"/>
    </location>
</feature>
<dbReference type="InterPro" id="IPR017926">
    <property type="entry name" value="GATASE"/>
</dbReference>